<protein>
    <submittedName>
        <fullName evidence="1">Uncharacterized protein</fullName>
    </submittedName>
</protein>
<keyword evidence="2" id="KW-1185">Reference proteome</keyword>
<dbReference type="EMBL" id="CM045770">
    <property type="protein sequence ID" value="KAI7990616.1"/>
    <property type="molecule type" value="Genomic_DNA"/>
</dbReference>
<organism evidence="1 2">
    <name type="scientific">Camellia lanceoleosa</name>
    <dbReference type="NCBI Taxonomy" id="1840588"/>
    <lineage>
        <taxon>Eukaryota</taxon>
        <taxon>Viridiplantae</taxon>
        <taxon>Streptophyta</taxon>
        <taxon>Embryophyta</taxon>
        <taxon>Tracheophyta</taxon>
        <taxon>Spermatophyta</taxon>
        <taxon>Magnoliopsida</taxon>
        <taxon>eudicotyledons</taxon>
        <taxon>Gunneridae</taxon>
        <taxon>Pentapetalae</taxon>
        <taxon>asterids</taxon>
        <taxon>Ericales</taxon>
        <taxon>Theaceae</taxon>
        <taxon>Camellia</taxon>
    </lineage>
</organism>
<evidence type="ECO:0000313" key="2">
    <source>
        <dbReference type="Proteomes" id="UP001060215"/>
    </source>
</evidence>
<name>A0ACC0FRM6_9ERIC</name>
<comment type="caution">
    <text evidence="1">The sequence shown here is derived from an EMBL/GenBank/DDBJ whole genome shotgun (WGS) entry which is preliminary data.</text>
</comment>
<accession>A0ACC0FRM6</accession>
<dbReference type="Proteomes" id="UP001060215">
    <property type="component" value="Chromosome 13"/>
</dbReference>
<reference evidence="1 2" key="1">
    <citation type="journal article" date="2022" name="Plant J.">
        <title>Chromosome-level genome of Camellia lanceoleosa provides a valuable resource for understanding genome evolution and self-incompatibility.</title>
        <authorList>
            <person name="Gong W."/>
            <person name="Xiao S."/>
            <person name="Wang L."/>
            <person name="Liao Z."/>
            <person name="Chang Y."/>
            <person name="Mo W."/>
            <person name="Hu G."/>
            <person name="Li W."/>
            <person name="Zhao G."/>
            <person name="Zhu H."/>
            <person name="Hu X."/>
            <person name="Ji K."/>
            <person name="Xiang X."/>
            <person name="Song Q."/>
            <person name="Yuan D."/>
            <person name="Jin S."/>
            <person name="Zhang L."/>
        </authorList>
    </citation>
    <scope>NUCLEOTIDE SEQUENCE [LARGE SCALE GENOMIC DNA]</scope>
    <source>
        <strain evidence="1">SQ_2022a</strain>
    </source>
</reference>
<evidence type="ECO:0000313" key="1">
    <source>
        <dbReference type="EMBL" id="KAI7990616.1"/>
    </source>
</evidence>
<gene>
    <name evidence="1" type="ORF">LOK49_LG12G02390</name>
</gene>
<sequence>MMLEAVKERYLLFPIFNEKHWTLLVLDTENGSWKFYNSMTPSTKTDNHLNEANKLRKVIEKYLQHHNPKVIERNKFHEETEIAMNCPQQLDHSLDCGVIVCYLMREYVCNKDIFPNLTKEECHQIRADIIDALLTNQQTDTQQIVDEAIEAVLEDKEFWDTIHNDNHA</sequence>
<proteinExistence type="predicted"/>